<dbReference type="Proteomes" id="UP001215598">
    <property type="component" value="Unassembled WGS sequence"/>
</dbReference>
<feature type="region of interest" description="Disordered" evidence="1">
    <location>
        <begin position="1"/>
        <end position="24"/>
    </location>
</feature>
<feature type="compositionally biased region" description="Basic and acidic residues" evidence="1">
    <location>
        <begin position="1"/>
        <end position="12"/>
    </location>
</feature>
<proteinExistence type="predicted"/>
<dbReference type="AlphaFoldDB" id="A0AAD7JF16"/>
<organism evidence="2 3">
    <name type="scientific">Mycena metata</name>
    <dbReference type="NCBI Taxonomy" id="1033252"/>
    <lineage>
        <taxon>Eukaryota</taxon>
        <taxon>Fungi</taxon>
        <taxon>Dikarya</taxon>
        <taxon>Basidiomycota</taxon>
        <taxon>Agaricomycotina</taxon>
        <taxon>Agaricomycetes</taxon>
        <taxon>Agaricomycetidae</taxon>
        <taxon>Agaricales</taxon>
        <taxon>Marasmiineae</taxon>
        <taxon>Mycenaceae</taxon>
        <taxon>Mycena</taxon>
    </lineage>
</organism>
<reference evidence="2" key="1">
    <citation type="submission" date="2023-03" db="EMBL/GenBank/DDBJ databases">
        <title>Massive genome expansion in bonnet fungi (Mycena s.s.) driven by repeated elements and novel gene families across ecological guilds.</title>
        <authorList>
            <consortium name="Lawrence Berkeley National Laboratory"/>
            <person name="Harder C.B."/>
            <person name="Miyauchi S."/>
            <person name="Viragh M."/>
            <person name="Kuo A."/>
            <person name="Thoen E."/>
            <person name="Andreopoulos B."/>
            <person name="Lu D."/>
            <person name="Skrede I."/>
            <person name="Drula E."/>
            <person name="Henrissat B."/>
            <person name="Morin E."/>
            <person name="Kohler A."/>
            <person name="Barry K."/>
            <person name="LaButti K."/>
            <person name="Morin E."/>
            <person name="Salamov A."/>
            <person name="Lipzen A."/>
            <person name="Mereny Z."/>
            <person name="Hegedus B."/>
            <person name="Baldrian P."/>
            <person name="Stursova M."/>
            <person name="Weitz H."/>
            <person name="Taylor A."/>
            <person name="Grigoriev I.V."/>
            <person name="Nagy L.G."/>
            <person name="Martin F."/>
            <person name="Kauserud H."/>
        </authorList>
    </citation>
    <scope>NUCLEOTIDE SEQUENCE</scope>
    <source>
        <strain evidence="2">CBHHK182m</strain>
    </source>
</reference>
<sequence length="161" mass="17842">MTRERVRAENKVRVSSHSSLPHPYTPTSRCGALSAGNVIWKETVCTLHSRPHRLPHRVAPRLRSRTGSRLCGIDPRRRRCCRLVRAVHTGAHRCGGCGHPPRLCANSVLSFILEPYAISPPPPPLFAPRSPFRRSTHHLSHCRPSYPRPSPSAFAVNSGAA</sequence>
<protein>
    <submittedName>
        <fullName evidence="2">Uncharacterized protein</fullName>
    </submittedName>
</protein>
<evidence type="ECO:0000313" key="2">
    <source>
        <dbReference type="EMBL" id="KAJ7763319.1"/>
    </source>
</evidence>
<evidence type="ECO:0000313" key="3">
    <source>
        <dbReference type="Proteomes" id="UP001215598"/>
    </source>
</evidence>
<name>A0AAD7JF16_9AGAR</name>
<keyword evidence="3" id="KW-1185">Reference proteome</keyword>
<gene>
    <name evidence="2" type="ORF">B0H16DRAFT_1527474</name>
</gene>
<comment type="caution">
    <text evidence="2">The sequence shown here is derived from an EMBL/GenBank/DDBJ whole genome shotgun (WGS) entry which is preliminary data.</text>
</comment>
<evidence type="ECO:0000256" key="1">
    <source>
        <dbReference type="SAM" id="MobiDB-lite"/>
    </source>
</evidence>
<dbReference type="EMBL" id="JARKIB010000030">
    <property type="protein sequence ID" value="KAJ7763319.1"/>
    <property type="molecule type" value="Genomic_DNA"/>
</dbReference>
<feature type="region of interest" description="Disordered" evidence="1">
    <location>
        <begin position="138"/>
        <end position="161"/>
    </location>
</feature>
<accession>A0AAD7JF16</accession>